<reference evidence="3 4" key="1">
    <citation type="submission" date="2019-03" db="EMBL/GenBank/DDBJ databases">
        <title>Genomic Encyclopedia of Type Strains, Phase IV (KMG-IV): sequencing the most valuable type-strain genomes for metagenomic binning, comparative biology and taxonomic classification.</title>
        <authorList>
            <person name="Goeker M."/>
        </authorList>
    </citation>
    <scope>NUCLEOTIDE SEQUENCE [LARGE SCALE GENOMIC DNA]</scope>
    <source>
        <strain evidence="3 4">DSM 28559</strain>
    </source>
</reference>
<proteinExistence type="predicted"/>
<dbReference type="InterPro" id="IPR026870">
    <property type="entry name" value="Zinc_ribbon_dom"/>
</dbReference>
<feature type="transmembrane region" description="Helical" evidence="1">
    <location>
        <begin position="54"/>
        <end position="71"/>
    </location>
</feature>
<accession>A0A4V2SDT2</accession>
<dbReference type="InterPro" id="IPR038587">
    <property type="entry name" value="Ribosomal_eL40_sf"/>
</dbReference>
<keyword evidence="1" id="KW-1133">Transmembrane helix</keyword>
<evidence type="ECO:0000313" key="3">
    <source>
        <dbReference type="EMBL" id="TCO85058.1"/>
    </source>
</evidence>
<dbReference type="OrthoDB" id="517663at2"/>
<dbReference type="Gene3D" id="4.10.1060.50">
    <property type="match status" value="1"/>
</dbReference>
<dbReference type="RefSeq" id="WP_132090348.1">
    <property type="nucleotide sequence ID" value="NZ_JANKAQ010000004.1"/>
</dbReference>
<evidence type="ECO:0000313" key="4">
    <source>
        <dbReference type="Proteomes" id="UP000295711"/>
    </source>
</evidence>
<dbReference type="EMBL" id="SLXA01000004">
    <property type="protein sequence ID" value="TCO85058.1"/>
    <property type="molecule type" value="Genomic_DNA"/>
</dbReference>
<name>A0A4V2SDT2_9FIRM</name>
<evidence type="ECO:0000256" key="1">
    <source>
        <dbReference type="SAM" id="Phobius"/>
    </source>
</evidence>
<evidence type="ECO:0000259" key="2">
    <source>
        <dbReference type="Pfam" id="PF13240"/>
    </source>
</evidence>
<dbReference type="Proteomes" id="UP000295711">
    <property type="component" value="Unassembled WGS sequence"/>
</dbReference>
<comment type="caution">
    <text evidence="3">The sequence shown here is derived from an EMBL/GenBank/DDBJ whole genome shotgun (WGS) entry which is preliminary data.</text>
</comment>
<keyword evidence="1" id="KW-0812">Transmembrane</keyword>
<keyword evidence="1" id="KW-0472">Membrane</keyword>
<protein>
    <submittedName>
        <fullName evidence="3">Zinc ribbon protein</fullName>
    </submittedName>
</protein>
<keyword evidence="4" id="KW-1185">Reference proteome</keyword>
<sequence length="98" mass="10903">MVCRRCGKEVDPGDRFCRSCGTPVKKEKTKASGEKQAGYKDDIESTMGHFDGKYMMMAGIILGILIILGAVRKITYNYQNKAETAVETTIETTETENE</sequence>
<feature type="domain" description="Zinc-ribbon" evidence="2">
    <location>
        <begin position="3"/>
        <end position="24"/>
    </location>
</feature>
<organism evidence="3 4">
    <name type="scientific">Frisingicoccus caecimuris</name>
    <dbReference type="NCBI Taxonomy" id="1796636"/>
    <lineage>
        <taxon>Bacteria</taxon>
        <taxon>Bacillati</taxon>
        <taxon>Bacillota</taxon>
        <taxon>Clostridia</taxon>
        <taxon>Lachnospirales</taxon>
        <taxon>Lachnospiraceae</taxon>
        <taxon>Frisingicoccus</taxon>
    </lineage>
</organism>
<dbReference type="Pfam" id="PF13240">
    <property type="entry name" value="Zn_Ribbon_1"/>
    <property type="match status" value="1"/>
</dbReference>
<gene>
    <name evidence="3" type="ORF">EV212_104112</name>
</gene>
<dbReference type="AlphaFoldDB" id="A0A4V2SDT2"/>